<dbReference type="AlphaFoldDB" id="A0A285MZN4"/>
<dbReference type="InterPro" id="IPR039565">
    <property type="entry name" value="BamD-like"/>
</dbReference>
<dbReference type="SUPFAM" id="SSF48452">
    <property type="entry name" value="TPR-like"/>
    <property type="match status" value="1"/>
</dbReference>
<keyword evidence="1" id="KW-0732">Signal</keyword>
<feature type="coiled-coil region" evidence="5">
    <location>
        <begin position="206"/>
        <end position="267"/>
    </location>
</feature>
<evidence type="ECO:0000256" key="3">
    <source>
        <dbReference type="ARBA" id="ARBA00023237"/>
    </source>
</evidence>
<gene>
    <name evidence="7" type="ORF">SAMN06265182_0176</name>
</gene>
<protein>
    <submittedName>
        <fullName evidence="7">Beta-barrel assembly machine subunit BamD</fullName>
    </submittedName>
</protein>
<evidence type="ECO:0000256" key="5">
    <source>
        <dbReference type="SAM" id="Coils"/>
    </source>
</evidence>
<dbReference type="Proteomes" id="UP000219036">
    <property type="component" value="Unassembled WGS sequence"/>
</dbReference>
<evidence type="ECO:0000313" key="7">
    <source>
        <dbReference type="EMBL" id="SNZ02664.1"/>
    </source>
</evidence>
<keyword evidence="2" id="KW-0472">Membrane</keyword>
<evidence type="ECO:0000256" key="4">
    <source>
        <dbReference type="PROSITE-ProRule" id="PRU00339"/>
    </source>
</evidence>
<dbReference type="InterPro" id="IPR011990">
    <property type="entry name" value="TPR-like_helical_dom_sf"/>
</dbReference>
<keyword evidence="4" id="KW-0802">TPR repeat</keyword>
<feature type="repeat" description="TPR" evidence="4">
    <location>
        <begin position="63"/>
        <end position="96"/>
    </location>
</feature>
<dbReference type="InterPro" id="IPR019734">
    <property type="entry name" value="TPR_rpt"/>
</dbReference>
<dbReference type="EMBL" id="OBEI01000001">
    <property type="protein sequence ID" value="SNZ02664.1"/>
    <property type="molecule type" value="Genomic_DNA"/>
</dbReference>
<keyword evidence="3" id="KW-0998">Cell outer membrane</keyword>
<accession>A0A285MZN4</accession>
<dbReference type="Pfam" id="PF13525">
    <property type="entry name" value="YfiO"/>
    <property type="match status" value="1"/>
</dbReference>
<reference evidence="8" key="1">
    <citation type="submission" date="2017-09" db="EMBL/GenBank/DDBJ databases">
        <authorList>
            <person name="Varghese N."/>
            <person name="Submissions S."/>
        </authorList>
    </citation>
    <scope>NUCLEOTIDE SEQUENCE [LARGE SCALE GENOMIC DNA]</scope>
    <source>
        <strain evidence="8">DSM 15103</strain>
    </source>
</reference>
<proteinExistence type="predicted"/>
<sequence>MKKIVVAFVSAGLLFSCAEKVVKKEQVLTEAYRLYEKGEYDDAKEYFKKAIYEAQNMTTTDIMKARYHLANIYYLEENYIDAIVEFEEFLSLFPTAPQVPEVLYKLADSYLKVSPSPDRDLTYVRKAMEKAEELVDNYPESIYVEKAKKIIQKCRKIEATHLIEIADLYEHLGKHYSAAVYYNLVYDDFSDQIQKDFIEYKIAYNLANAERQYKDEIEEYTEKIKNLEKKIKEEKDVEKKNVLINRKKLLKEHIDKLKNRIRKSKERAVAILKHALDSYPDSKYRKDMENLLKNLEKEG</sequence>
<dbReference type="PROSITE" id="PS50005">
    <property type="entry name" value="TPR"/>
    <property type="match status" value="1"/>
</dbReference>
<dbReference type="Gene3D" id="1.25.40.10">
    <property type="entry name" value="Tetratricopeptide repeat domain"/>
    <property type="match status" value="1"/>
</dbReference>
<dbReference type="PROSITE" id="PS51257">
    <property type="entry name" value="PROKAR_LIPOPROTEIN"/>
    <property type="match status" value="1"/>
</dbReference>
<keyword evidence="5" id="KW-0175">Coiled coil</keyword>
<dbReference type="RefSeq" id="WP_096999379.1">
    <property type="nucleotide sequence ID" value="NZ_OBEI01000001.1"/>
</dbReference>
<dbReference type="InterPro" id="IPR017689">
    <property type="entry name" value="BamD"/>
</dbReference>
<name>A0A285MZN4_9AQUI</name>
<evidence type="ECO:0000313" key="8">
    <source>
        <dbReference type="Proteomes" id="UP000219036"/>
    </source>
</evidence>
<dbReference type="OrthoDB" id="11267at2"/>
<evidence type="ECO:0000259" key="6">
    <source>
        <dbReference type="Pfam" id="PF13525"/>
    </source>
</evidence>
<keyword evidence="8" id="KW-1185">Reference proteome</keyword>
<feature type="domain" description="Outer membrane lipoprotein BamD-like" evidence="6">
    <location>
        <begin position="24"/>
        <end position="215"/>
    </location>
</feature>
<evidence type="ECO:0000256" key="1">
    <source>
        <dbReference type="ARBA" id="ARBA00022729"/>
    </source>
</evidence>
<evidence type="ECO:0000256" key="2">
    <source>
        <dbReference type="ARBA" id="ARBA00023136"/>
    </source>
</evidence>
<dbReference type="NCBIfam" id="TIGR03302">
    <property type="entry name" value="OM_YfiO"/>
    <property type="match status" value="1"/>
</dbReference>
<organism evidence="7 8">
    <name type="scientific">Persephonella hydrogeniphila</name>
    <dbReference type="NCBI Taxonomy" id="198703"/>
    <lineage>
        <taxon>Bacteria</taxon>
        <taxon>Pseudomonadati</taxon>
        <taxon>Aquificota</taxon>
        <taxon>Aquificia</taxon>
        <taxon>Aquificales</taxon>
        <taxon>Hydrogenothermaceae</taxon>
        <taxon>Persephonella</taxon>
    </lineage>
</organism>